<dbReference type="SUPFAM" id="SSF100950">
    <property type="entry name" value="NagB/RpiA/CoA transferase-like"/>
    <property type="match status" value="1"/>
</dbReference>
<dbReference type="Gene3D" id="1.10.10.10">
    <property type="entry name" value="Winged helix-like DNA-binding domain superfamily/Winged helix DNA-binding domain"/>
    <property type="match status" value="1"/>
</dbReference>
<dbReference type="InterPro" id="IPR037171">
    <property type="entry name" value="NagB/RpiA_transferase-like"/>
</dbReference>
<dbReference type="Gene3D" id="3.40.50.1360">
    <property type="match status" value="1"/>
</dbReference>
<dbReference type="Proteomes" id="UP001193501">
    <property type="component" value="Unassembled WGS sequence"/>
</dbReference>
<dbReference type="PANTHER" id="PTHR34294">
    <property type="entry name" value="TRANSCRIPTIONAL REGULATOR-RELATED"/>
    <property type="match status" value="1"/>
</dbReference>
<evidence type="ECO:0000313" key="7">
    <source>
        <dbReference type="Proteomes" id="UP001193501"/>
    </source>
</evidence>
<dbReference type="GO" id="GO:0030246">
    <property type="term" value="F:carbohydrate binding"/>
    <property type="evidence" value="ECO:0007669"/>
    <property type="project" value="InterPro"/>
</dbReference>
<dbReference type="InterPro" id="IPR007324">
    <property type="entry name" value="Sugar-bd_dom_put"/>
</dbReference>
<dbReference type="InterPro" id="IPR036388">
    <property type="entry name" value="WH-like_DNA-bd_sf"/>
</dbReference>
<evidence type="ECO:0000256" key="3">
    <source>
        <dbReference type="ARBA" id="ARBA00023125"/>
    </source>
</evidence>
<evidence type="ECO:0000256" key="2">
    <source>
        <dbReference type="ARBA" id="ARBA00023015"/>
    </source>
</evidence>
<evidence type="ECO:0000313" key="6">
    <source>
        <dbReference type="EMBL" id="NBZ87763.1"/>
    </source>
</evidence>
<sequence>MAQRPDPEQDLSIRAAWLHYVGGLTQAEVARRLQVPSVKAHRLIARAVAEGVVRVSITGKAADCASLEAALCARFGLTTCEVAPDLGETDLPLRALGQAGADYLRRAIESGAHQVIGLSHGRTLLAAVRQLPRTEAPGLRFVSLLGGLTRSYAANPHDVMYRIAETCGAQAHILPVPFYANSVEDRAVLLSQPGVADLFALTEEASLKLVGVGTVERDAQLVTSGMIGAGELAAIRAEGGVAEMLGHFFDEHGHVLTTALTRRTLATTLDAPRQSRIVAIAGGPGKTGALRAILSSGRLMGLITDETTARALLAPPT</sequence>
<dbReference type="AlphaFoldDB" id="A0AAE4Y8A3"/>
<accession>A0AAE4Y8A3</accession>
<evidence type="ECO:0000256" key="1">
    <source>
        <dbReference type="ARBA" id="ARBA00010466"/>
    </source>
</evidence>
<keyword evidence="4" id="KW-0804">Transcription</keyword>
<dbReference type="InterPro" id="IPR051054">
    <property type="entry name" value="SorC_transcr_regulators"/>
</dbReference>
<evidence type="ECO:0000256" key="4">
    <source>
        <dbReference type="ARBA" id="ARBA00023163"/>
    </source>
</evidence>
<gene>
    <name evidence="6" type="ORF">GV832_09255</name>
</gene>
<dbReference type="EMBL" id="JAABNR010000007">
    <property type="protein sequence ID" value="NBZ87763.1"/>
    <property type="molecule type" value="Genomic_DNA"/>
</dbReference>
<protein>
    <submittedName>
        <fullName evidence="6">Sugar-binding transcriptional regulator</fullName>
    </submittedName>
</protein>
<proteinExistence type="inferred from homology"/>
<dbReference type="Pfam" id="PF04198">
    <property type="entry name" value="Sugar-bind"/>
    <property type="match status" value="1"/>
</dbReference>
<comment type="similarity">
    <text evidence="1">Belongs to the SorC transcriptional regulatory family.</text>
</comment>
<dbReference type="GO" id="GO:0003677">
    <property type="term" value="F:DNA binding"/>
    <property type="evidence" value="ECO:0007669"/>
    <property type="project" value="UniProtKB-KW"/>
</dbReference>
<keyword evidence="3" id="KW-0238">DNA-binding</keyword>
<dbReference type="RefSeq" id="WP_168774574.1">
    <property type="nucleotide sequence ID" value="NZ_JAABNR010000007.1"/>
</dbReference>
<feature type="domain" description="Sugar-binding" evidence="5">
    <location>
        <begin position="62"/>
        <end position="314"/>
    </location>
</feature>
<dbReference type="PANTHER" id="PTHR34294:SF1">
    <property type="entry name" value="TRANSCRIPTIONAL REGULATOR LSRR"/>
    <property type="match status" value="1"/>
</dbReference>
<comment type="caution">
    <text evidence="6">The sequence shown here is derived from an EMBL/GenBank/DDBJ whole genome shotgun (WGS) entry which is preliminary data.</text>
</comment>
<organism evidence="6 7">
    <name type="scientific">Stagnihabitans tardus</name>
    <dbReference type="NCBI Taxonomy" id="2699202"/>
    <lineage>
        <taxon>Bacteria</taxon>
        <taxon>Pseudomonadati</taxon>
        <taxon>Pseudomonadota</taxon>
        <taxon>Alphaproteobacteria</taxon>
        <taxon>Rhodobacterales</taxon>
        <taxon>Paracoccaceae</taxon>
        <taxon>Stagnihabitans</taxon>
    </lineage>
</organism>
<keyword evidence="7" id="KW-1185">Reference proteome</keyword>
<keyword evidence="2" id="KW-0805">Transcription regulation</keyword>
<reference evidence="6" key="1">
    <citation type="submission" date="2020-01" db="EMBL/GenBank/DDBJ databases">
        <authorList>
            <person name="Chen W.-M."/>
        </authorList>
    </citation>
    <scope>NUCLEOTIDE SEQUENCE</scope>
    <source>
        <strain evidence="6">CYK-10</strain>
    </source>
</reference>
<name>A0AAE4Y8A3_9RHOB</name>
<evidence type="ECO:0000259" key="5">
    <source>
        <dbReference type="Pfam" id="PF04198"/>
    </source>
</evidence>